<dbReference type="AlphaFoldDB" id="A0AAE3YLH9"/>
<gene>
    <name evidence="1" type="ORF">J2S41_001490</name>
</gene>
<name>A0AAE3YLH9_9ACTN</name>
<dbReference type="Proteomes" id="UP001183643">
    <property type="component" value="Unassembled WGS sequence"/>
</dbReference>
<dbReference type="RefSeq" id="WP_310364734.1">
    <property type="nucleotide sequence ID" value="NZ_JAVDYB010000001.1"/>
</dbReference>
<comment type="caution">
    <text evidence="1">The sequence shown here is derived from an EMBL/GenBank/DDBJ whole genome shotgun (WGS) entry which is preliminary data.</text>
</comment>
<protein>
    <submittedName>
        <fullName evidence="1">Uncharacterized protein</fullName>
    </submittedName>
</protein>
<organism evidence="1 2">
    <name type="scientific">Catenuloplanes atrovinosus</name>
    <dbReference type="NCBI Taxonomy" id="137266"/>
    <lineage>
        <taxon>Bacteria</taxon>
        <taxon>Bacillati</taxon>
        <taxon>Actinomycetota</taxon>
        <taxon>Actinomycetes</taxon>
        <taxon>Micromonosporales</taxon>
        <taxon>Micromonosporaceae</taxon>
        <taxon>Catenuloplanes</taxon>
    </lineage>
</organism>
<reference evidence="1" key="1">
    <citation type="submission" date="2023-07" db="EMBL/GenBank/DDBJ databases">
        <title>Sequencing the genomes of 1000 actinobacteria strains.</title>
        <authorList>
            <person name="Klenk H.-P."/>
        </authorList>
    </citation>
    <scope>NUCLEOTIDE SEQUENCE</scope>
    <source>
        <strain evidence="1">DSM 44707</strain>
    </source>
</reference>
<evidence type="ECO:0000313" key="1">
    <source>
        <dbReference type="EMBL" id="MDR7274712.1"/>
    </source>
</evidence>
<accession>A0AAE3YLH9</accession>
<evidence type="ECO:0000313" key="2">
    <source>
        <dbReference type="Proteomes" id="UP001183643"/>
    </source>
</evidence>
<dbReference type="EMBL" id="JAVDYB010000001">
    <property type="protein sequence ID" value="MDR7274712.1"/>
    <property type="molecule type" value="Genomic_DNA"/>
</dbReference>
<proteinExistence type="predicted"/>
<sequence length="97" mass="10650">MPTPRHRAHRRRGGADRPPRCATWLAGVGAFFVLDDKKGEELSAADAECRLGATGDDGIADTPVLFDDDQATRLSPTLDFDEMNGSVRYARHCGRTY</sequence>
<keyword evidence="2" id="KW-1185">Reference proteome</keyword>